<evidence type="ECO:0000256" key="9">
    <source>
        <dbReference type="SAM" id="Phobius"/>
    </source>
</evidence>
<dbReference type="PANTHER" id="PTHR31297">
    <property type="entry name" value="GLUCAN ENDO-1,6-BETA-GLUCOSIDASE B"/>
    <property type="match status" value="1"/>
</dbReference>
<feature type="region of interest" description="Disordered" evidence="8">
    <location>
        <begin position="1"/>
        <end position="34"/>
    </location>
</feature>
<evidence type="ECO:0000256" key="6">
    <source>
        <dbReference type="ARBA" id="ARBA00036824"/>
    </source>
</evidence>
<dbReference type="InterPro" id="IPR017853">
    <property type="entry name" value="GH"/>
</dbReference>
<evidence type="ECO:0000256" key="7">
    <source>
        <dbReference type="ARBA" id="ARBA00038929"/>
    </source>
</evidence>
<dbReference type="GO" id="GO:0004338">
    <property type="term" value="F:glucan exo-1,3-beta-glucosidase activity"/>
    <property type="evidence" value="ECO:0007669"/>
    <property type="project" value="UniProtKB-EC"/>
</dbReference>
<keyword evidence="3" id="KW-0325">Glycoprotein</keyword>
<dbReference type="GO" id="GO:0009251">
    <property type="term" value="P:glucan catabolic process"/>
    <property type="evidence" value="ECO:0007669"/>
    <property type="project" value="TreeGrafter"/>
</dbReference>
<keyword evidence="9" id="KW-0472">Membrane</keyword>
<sequence length="308" mass="33786">MFESPTASTQLLGNKSETDGLNTPQNEGQEALISASPTKSRSRWYRRKRVIAAILLVAIIIIFLAVFLPVFFVIVRKHDGKSVPGASAVGGGNIPNPNSPTGAITGGDGSVIKLDNGTEFTYHNPFGGYWVQDPANPFNNAARPNSWTPPLNTSWQWGKDRIYGVNLGGWLVTEPFIVPALYQKYPTAVDEYTLSQAMAADTANGGLQQLEDHYKTFITEQDIAQIAGMISMSFQDTSRHELRPFSLGAGLNFIRVPLPFWAIETWEGEPYLAKTSWNSSIGRGSMAYESASTFMLSRDPRMVTTTLA</sequence>
<dbReference type="GO" id="GO:0009986">
    <property type="term" value="C:cell surface"/>
    <property type="evidence" value="ECO:0007669"/>
    <property type="project" value="TreeGrafter"/>
</dbReference>
<reference evidence="10 11" key="1">
    <citation type="journal article" date="2018" name="Evol. Lett.">
        <title>Horizontal gene cluster transfer increased hallucinogenic mushroom diversity.</title>
        <authorList>
            <person name="Reynolds H.T."/>
            <person name="Vijayakumar V."/>
            <person name="Gluck-Thaler E."/>
            <person name="Korotkin H.B."/>
            <person name="Matheny P.B."/>
            <person name="Slot J.C."/>
        </authorList>
    </citation>
    <scope>NUCLEOTIDE SEQUENCE [LARGE SCALE GENOMIC DNA]</scope>
    <source>
        <strain evidence="10 11">SRW20</strain>
    </source>
</reference>
<evidence type="ECO:0000256" key="2">
    <source>
        <dbReference type="ARBA" id="ARBA00022801"/>
    </source>
</evidence>
<keyword evidence="9" id="KW-1133">Transmembrane helix</keyword>
<dbReference type="GO" id="GO:0005576">
    <property type="term" value="C:extracellular region"/>
    <property type="evidence" value="ECO:0007669"/>
    <property type="project" value="TreeGrafter"/>
</dbReference>
<evidence type="ECO:0000313" key="11">
    <source>
        <dbReference type="Proteomes" id="UP000284706"/>
    </source>
</evidence>
<keyword evidence="9" id="KW-0812">Transmembrane</keyword>
<dbReference type="PANTHER" id="PTHR31297:SF34">
    <property type="entry name" value="GLUCAN 1,3-BETA-GLUCOSIDASE 2"/>
    <property type="match status" value="1"/>
</dbReference>
<keyword evidence="11" id="KW-1185">Reference proteome</keyword>
<protein>
    <recommendedName>
        <fullName evidence="7">glucan 1,3-beta-glucosidase</fullName>
        <ecNumber evidence="7">3.2.1.58</ecNumber>
    </recommendedName>
</protein>
<dbReference type="Gene3D" id="3.20.20.80">
    <property type="entry name" value="Glycosidases"/>
    <property type="match status" value="1"/>
</dbReference>
<dbReference type="InterPro" id="IPR050386">
    <property type="entry name" value="Glycosyl_hydrolase_5"/>
</dbReference>
<accession>A0A409WZ80</accession>
<comment type="similarity">
    <text evidence="1">Belongs to the glycosyl hydrolase 5 (cellulase A) family.</text>
</comment>
<evidence type="ECO:0000256" key="5">
    <source>
        <dbReference type="ARBA" id="ARBA00023316"/>
    </source>
</evidence>
<dbReference type="SUPFAM" id="SSF51445">
    <property type="entry name" value="(Trans)glycosidases"/>
    <property type="match status" value="1"/>
</dbReference>
<keyword evidence="4" id="KW-0326">Glycosidase</keyword>
<keyword evidence="2" id="KW-0378">Hydrolase</keyword>
<comment type="caution">
    <text evidence="10">The sequence shown here is derived from an EMBL/GenBank/DDBJ whole genome shotgun (WGS) entry which is preliminary data.</text>
</comment>
<dbReference type="InParanoid" id="A0A409WZ80"/>
<dbReference type="STRING" id="231916.A0A409WZ80"/>
<evidence type="ECO:0000313" key="10">
    <source>
        <dbReference type="EMBL" id="PPQ83782.1"/>
    </source>
</evidence>
<dbReference type="Proteomes" id="UP000284706">
    <property type="component" value="Unassembled WGS sequence"/>
</dbReference>
<dbReference type="EC" id="3.2.1.58" evidence="7"/>
<feature type="compositionally biased region" description="Polar residues" evidence="8">
    <location>
        <begin position="1"/>
        <end position="28"/>
    </location>
</feature>
<name>A0A409WZ80_9AGAR</name>
<keyword evidence="5" id="KW-0961">Cell wall biogenesis/degradation</keyword>
<comment type="catalytic activity">
    <reaction evidence="6">
        <text>Successive hydrolysis of beta-D-glucose units from the non-reducing ends of (1-&gt;3)-beta-D-glucans, releasing alpha-glucose.</text>
        <dbReference type="EC" id="3.2.1.58"/>
    </reaction>
</comment>
<organism evidence="10 11">
    <name type="scientific">Gymnopilus dilepis</name>
    <dbReference type="NCBI Taxonomy" id="231916"/>
    <lineage>
        <taxon>Eukaryota</taxon>
        <taxon>Fungi</taxon>
        <taxon>Dikarya</taxon>
        <taxon>Basidiomycota</taxon>
        <taxon>Agaricomycotina</taxon>
        <taxon>Agaricomycetes</taxon>
        <taxon>Agaricomycetidae</taxon>
        <taxon>Agaricales</taxon>
        <taxon>Agaricineae</taxon>
        <taxon>Hymenogastraceae</taxon>
        <taxon>Gymnopilus</taxon>
    </lineage>
</organism>
<gene>
    <name evidence="10" type="ORF">CVT26_004869</name>
</gene>
<feature type="non-terminal residue" evidence="10">
    <location>
        <position position="308"/>
    </location>
</feature>
<dbReference type="GO" id="GO:0071555">
    <property type="term" value="P:cell wall organization"/>
    <property type="evidence" value="ECO:0007669"/>
    <property type="project" value="UniProtKB-KW"/>
</dbReference>
<proteinExistence type="inferred from homology"/>
<evidence type="ECO:0000256" key="8">
    <source>
        <dbReference type="SAM" id="MobiDB-lite"/>
    </source>
</evidence>
<dbReference type="OrthoDB" id="3054061at2759"/>
<evidence type="ECO:0000256" key="4">
    <source>
        <dbReference type="ARBA" id="ARBA00023295"/>
    </source>
</evidence>
<evidence type="ECO:0000256" key="1">
    <source>
        <dbReference type="ARBA" id="ARBA00005641"/>
    </source>
</evidence>
<feature type="transmembrane region" description="Helical" evidence="9">
    <location>
        <begin position="50"/>
        <end position="74"/>
    </location>
</feature>
<dbReference type="AlphaFoldDB" id="A0A409WZ80"/>
<dbReference type="EMBL" id="NHYE01004573">
    <property type="protein sequence ID" value="PPQ83782.1"/>
    <property type="molecule type" value="Genomic_DNA"/>
</dbReference>
<evidence type="ECO:0000256" key="3">
    <source>
        <dbReference type="ARBA" id="ARBA00023180"/>
    </source>
</evidence>